<gene>
    <name evidence="1" type="ORF">C8Q69DRAFT_67291</name>
</gene>
<dbReference type="STRING" id="264951.A0A443HNC3"/>
<name>A0A443HNC3_BYSSP</name>
<evidence type="ECO:0000313" key="1">
    <source>
        <dbReference type="EMBL" id="RWQ93328.1"/>
    </source>
</evidence>
<protein>
    <submittedName>
        <fullName evidence="1">Uncharacterized protein</fullName>
    </submittedName>
</protein>
<proteinExistence type="predicted"/>
<dbReference type="GeneID" id="39603183"/>
<dbReference type="AlphaFoldDB" id="A0A443HNC3"/>
<dbReference type="EMBL" id="RCNU01000010">
    <property type="protein sequence ID" value="RWQ93328.1"/>
    <property type="molecule type" value="Genomic_DNA"/>
</dbReference>
<dbReference type="VEuPathDB" id="FungiDB:C8Q69DRAFT_67291"/>
<sequence>MPLNKLRWVQKAKSLLRGLKEGKQAAPEDVDYVLREMDKLPVLAASSLRLSEVRDAFGLKRDDRLEEIWGPEEKDIIPVPETVLSRIYDMEQALGHDPTNEATVRWKLDIILQACVRVEQKNVAMRHPERTEKPVTLTAETHLECEIVHKGQAVILNGRSDYTMWYGDHGLDTNLVICEAKDRCNHGTGLGQCLAYMAMVHKIRKKENHINSIIYGCVTDGEMFSFLRIDNDDKYSFWHCQEWGVNPSARNKIWTHLVRITKCASALSPRTSVKKVNRVVDASSGEQKYWKIQFGSSSGMSEEEMEL</sequence>
<organism evidence="1 2">
    <name type="scientific">Byssochlamys spectabilis</name>
    <name type="common">Paecilomyces variotii</name>
    <dbReference type="NCBI Taxonomy" id="264951"/>
    <lineage>
        <taxon>Eukaryota</taxon>
        <taxon>Fungi</taxon>
        <taxon>Dikarya</taxon>
        <taxon>Ascomycota</taxon>
        <taxon>Pezizomycotina</taxon>
        <taxon>Eurotiomycetes</taxon>
        <taxon>Eurotiomycetidae</taxon>
        <taxon>Eurotiales</taxon>
        <taxon>Thermoascaceae</taxon>
        <taxon>Paecilomyces</taxon>
    </lineage>
</organism>
<keyword evidence="2" id="KW-1185">Reference proteome</keyword>
<reference evidence="1 2" key="1">
    <citation type="journal article" date="2018" name="Front. Microbiol.">
        <title>Genomic and genetic insights into a cosmopolitan fungus, Paecilomyces variotii (Eurotiales).</title>
        <authorList>
            <person name="Urquhart A.S."/>
            <person name="Mondo S.J."/>
            <person name="Makela M.R."/>
            <person name="Hane J.K."/>
            <person name="Wiebenga A."/>
            <person name="He G."/>
            <person name="Mihaltcheva S."/>
            <person name="Pangilinan J."/>
            <person name="Lipzen A."/>
            <person name="Barry K."/>
            <person name="de Vries R.P."/>
            <person name="Grigoriev I.V."/>
            <person name="Idnurm A."/>
        </authorList>
    </citation>
    <scope>NUCLEOTIDE SEQUENCE [LARGE SCALE GENOMIC DNA]</scope>
    <source>
        <strain evidence="1 2">CBS 101075</strain>
    </source>
</reference>
<comment type="caution">
    <text evidence="1">The sequence shown here is derived from an EMBL/GenBank/DDBJ whole genome shotgun (WGS) entry which is preliminary data.</text>
</comment>
<dbReference type="Proteomes" id="UP000283841">
    <property type="component" value="Unassembled WGS sequence"/>
</dbReference>
<accession>A0A443HNC3</accession>
<evidence type="ECO:0000313" key="2">
    <source>
        <dbReference type="Proteomes" id="UP000283841"/>
    </source>
</evidence>
<dbReference type="RefSeq" id="XP_028482973.1">
    <property type="nucleotide sequence ID" value="XM_028633906.1"/>
</dbReference>